<sequence>MANPDFIRRFSLSHESDAKVPDRLSICIVLQYARSLRIEKKLPTHLGLFIIN</sequence>
<evidence type="ECO:0000313" key="1">
    <source>
        <dbReference type="EMBL" id="MPM20068.1"/>
    </source>
</evidence>
<organism evidence="1">
    <name type="scientific">bioreactor metagenome</name>
    <dbReference type="NCBI Taxonomy" id="1076179"/>
    <lineage>
        <taxon>unclassified sequences</taxon>
        <taxon>metagenomes</taxon>
        <taxon>ecological metagenomes</taxon>
    </lineage>
</organism>
<comment type="caution">
    <text evidence="1">The sequence shown here is derived from an EMBL/GenBank/DDBJ whole genome shotgun (WGS) entry which is preliminary data.</text>
</comment>
<proteinExistence type="predicted"/>
<protein>
    <submittedName>
        <fullName evidence="1">Uncharacterized protein</fullName>
    </submittedName>
</protein>
<reference evidence="1" key="1">
    <citation type="submission" date="2019-08" db="EMBL/GenBank/DDBJ databases">
        <authorList>
            <person name="Kucharzyk K."/>
            <person name="Murdoch R.W."/>
            <person name="Higgins S."/>
            <person name="Loffler F."/>
        </authorList>
    </citation>
    <scope>NUCLEOTIDE SEQUENCE</scope>
</reference>
<name>A0A644XWA4_9ZZZZ</name>
<gene>
    <name evidence="1" type="ORF">SDC9_66495</name>
</gene>
<dbReference type="AlphaFoldDB" id="A0A644XWA4"/>
<dbReference type="EMBL" id="VSSQ01003304">
    <property type="protein sequence ID" value="MPM20068.1"/>
    <property type="molecule type" value="Genomic_DNA"/>
</dbReference>
<accession>A0A644XWA4</accession>